<evidence type="ECO:0000256" key="3">
    <source>
        <dbReference type="PROSITE-ProRule" id="PRU00023"/>
    </source>
</evidence>
<dbReference type="InterPro" id="IPR057517">
    <property type="entry name" value="SsdA-like_C"/>
</dbReference>
<dbReference type="Pfam" id="PF12796">
    <property type="entry name" value="Ank_2"/>
    <property type="match status" value="1"/>
</dbReference>
<dbReference type="SUPFAM" id="SSF48403">
    <property type="entry name" value="Ankyrin repeat"/>
    <property type="match status" value="1"/>
</dbReference>
<dbReference type="AlphaFoldDB" id="A0A9W9TCU4"/>
<dbReference type="Proteomes" id="UP001150941">
    <property type="component" value="Unassembled WGS sequence"/>
</dbReference>
<reference evidence="6" key="2">
    <citation type="journal article" date="2023" name="IMA Fungus">
        <title>Comparative genomic study of the Penicillium genus elucidates a diverse pangenome and 15 lateral gene transfer events.</title>
        <authorList>
            <person name="Petersen C."/>
            <person name="Sorensen T."/>
            <person name="Nielsen M.R."/>
            <person name="Sondergaard T.E."/>
            <person name="Sorensen J.L."/>
            <person name="Fitzpatrick D.A."/>
            <person name="Frisvad J.C."/>
            <person name="Nielsen K.L."/>
        </authorList>
    </citation>
    <scope>NUCLEOTIDE SEQUENCE</scope>
    <source>
        <strain evidence="6">IBT 19713</strain>
    </source>
</reference>
<gene>
    <name evidence="6" type="ORF">N7468_009913</name>
</gene>
<evidence type="ECO:0000313" key="6">
    <source>
        <dbReference type="EMBL" id="KAJ5216905.1"/>
    </source>
</evidence>
<comment type="caution">
    <text evidence="6">The sequence shown here is derived from an EMBL/GenBank/DDBJ whole genome shotgun (WGS) entry which is preliminary data.</text>
</comment>
<dbReference type="RefSeq" id="XP_058325776.1">
    <property type="nucleotide sequence ID" value="XM_058479208.1"/>
</dbReference>
<proteinExistence type="predicted"/>
<organism evidence="6 7">
    <name type="scientific">Penicillium chermesinum</name>
    <dbReference type="NCBI Taxonomy" id="63820"/>
    <lineage>
        <taxon>Eukaryota</taxon>
        <taxon>Fungi</taxon>
        <taxon>Dikarya</taxon>
        <taxon>Ascomycota</taxon>
        <taxon>Pezizomycotina</taxon>
        <taxon>Eurotiomycetes</taxon>
        <taxon>Eurotiomycetidae</taxon>
        <taxon>Eurotiales</taxon>
        <taxon>Aspergillaceae</taxon>
        <taxon>Penicillium</taxon>
    </lineage>
</organism>
<feature type="domain" description="Single-strand DNA deaminase toxin A-like C-terminal" evidence="5">
    <location>
        <begin position="358"/>
        <end position="415"/>
    </location>
</feature>
<sequence>MQAFPDADVIWWNATDYHIQCPFCNKVHRHSVNWEAANTLRASHCGNGGHYRCCFPLSDRGEVAYEIDKKRGRYTNICVSQENYGAKQDDVDLLALELAEKASLAAQREAGFSSIHEESREVIINRPGHGIQPFEQKRIRGAISDCVNGNVESVQQYLETSSEAQLFLRGRFPDGQTPLIAAATEQSSAMITLLIKRGADIDATGNNGRTALMEAALFGWIDNVKVLLEHGADKNIRDGESRRAIEFARDLPKNRREVYDRTAVTSTSRRRLGYIEDTFSRDIDREEILRLLGGEDRKSKIVFGGPPTLSTLRSYSFEASASQGSLVLRGPVEEYPITRANKTVARLERGGKFPSVGAMSGWGHCPIQSLRVDGKQWTENVFYISEVVGHNLLPLSKDQGKDGQYNACHAEKQLIAYFIDRHVFLPRDGLSDASLEAQVDSQENEIEEVLSSTEIGRRVVALRQEKKDLEDELFDGDEKLVGRYEEIKTLKSKLRSTEKRLAQLLASHQARPILKLEAQLEVLNQRLRRHTDLTHMAHAPPPVSLTEAVILISSSPCSDCIAFKEKVNRFLKLSINLFAAV</sequence>
<evidence type="ECO:0000313" key="7">
    <source>
        <dbReference type="Proteomes" id="UP001150941"/>
    </source>
</evidence>
<dbReference type="PROSITE" id="PS50297">
    <property type="entry name" value="ANK_REP_REGION"/>
    <property type="match status" value="2"/>
</dbReference>
<feature type="repeat" description="ANK" evidence="3">
    <location>
        <begin position="207"/>
        <end position="239"/>
    </location>
</feature>
<dbReference type="InterPro" id="IPR050889">
    <property type="entry name" value="Dendritic_Spine_Reg/Scaffold"/>
</dbReference>
<feature type="coiled-coil region" evidence="4">
    <location>
        <begin position="452"/>
        <end position="533"/>
    </location>
</feature>
<keyword evidence="2 3" id="KW-0040">ANK repeat</keyword>
<dbReference type="EMBL" id="JAPQKS010000008">
    <property type="protein sequence ID" value="KAJ5216905.1"/>
    <property type="molecule type" value="Genomic_DNA"/>
</dbReference>
<protein>
    <recommendedName>
        <fullName evidence="5">Single-strand DNA deaminase toxin A-like C-terminal domain-containing protein</fullName>
    </recommendedName>
</protein>
<dbReference type="GeneID" id="83206512"/>
<keyword evidence="4" id="KW-0175">Coiled coil</keyword>
<reference evidence="6" key="1">
    <citation type="submission" date="2022-11" db="EMBL/GenBank/DDBJ databases">
        <authorList>
            <person name="Petersen C."/>
        </authorList>
    </citation>
    <scope>NUCLEOTIDE SEQUENCE</scope>
    <source>
        <strain evidence="6">IBT 19713</strain>
    </source>
</reference>
<dbReference type="Pfam" id="PF24120">
    <property type="entry name" value="SsdA_C"/>
    <property type="match status" value="1"/>
</dbReference>
<evidence type="ECO:0000256" key="2">
    <source>
        <dbReference type="ARBA" id="ARBA00023043"/>
    </source>
</evidence>
<dbReference type="PROSITE" id="PS50088">
    <property type="entry name" value="ANK_REPEAT"/>
    <property type="match status" value="2"/>
</dbReference>
<dbReference type="Gene3D" id="1.25.40.20">
    <property type="entry name" value="Ankyrin repeat-containing domain"/>
    <property type="match status" value="1"/>
</dbReference>
<feature type="repeat" description="ANK" evidence="3">
    <location>
        <begin position="174"/>
        <end position="206"/>
    </location>
</feature>
<dbReference type="SMART" id="SM00248">
    <property type="entry name" value="ANK"/>
    <property type="match status" value="2"/>
</dbReference>
<evidence type="ECO:0000259" key="5">
    <source>
        <dbReference type="Pfam" id="PF24120"/>
    </source>
</evidence>
<evidence type="ECO:0000256" key="1">
    <source>
        <dbReference type="ARBA" id="ARBA00022737"/>
    </source>
</evidence>
<dbReference type="PANTHER" id="PTHR24166">
    <property type="entry name" value="ROLLING PEBBLES, ISOFORM B"/>
    <property type="match status" value="1"/>
</dbReference>
<keyword evidence="7" id="KW-1185">Reference proteome</keyword>
<dbReference type="PANTHER" id="PTHR24166:SF48">
    <property type="entry name" value="PROTEIN VAPYRIN"/>
    <property type="match status" value="1"/>
</dbReference>
<dbReference type="InterPro" id="IPR002110">
    <property type="entry name" value="Ankyrin_rpt"/>
</dbReference>
<keyword evidence="1" id="KW-0677">Repeat</keyword>
<dbReference type="InterPro" id="IPR036770">
    <property type="entry name" value="Ankyrin_rpt-contain_sf"/>
</dbReference>
<accession>A0A9W9TCU4</accession>
<name>A0A9W9TCU4_9EURO</name>
<evidence type="ECO:0000256" key="4">
    <source>
        <dbReference type="SAM" id="Coils"/>
    </source>
</evidence>
<dbReference type="OrthoDB" id="341259at2759"/>